<keyword evidence="4" id="KW-0804">Transcription</keyword>
<organism evidence="6 7">
    <name type="scientific">Ciceribacter selenitireducens ATCC BAA-1503</name>
    <dbReference type="NCBI Taxonomy" id="1336235"/>
    <lineage>
        <taxon>Bacteria</taxon>
        <taxon>Pseudomonadati</taxon>
        <taxon>Pseudomonadota</taxon>
        <taxon>Alphaproteobacteria</taxon>
        <taxon>Hyphomicrobiales</taxon>
        <taxon>Rhizobiaceae</taxon>
        <taxon>Ciceribacter</taxon>
    </lineage>
</organism>
<dbReference type="Pfam" id="PF00356">
    <property type="entry name" value="LacI"/>
    <property type="match status" value="1"/>
</dbReference>
<evidence type="ECO:0000256" key="4">
    <source>
        <dbReference type="ARBA" id="ARBA00023163"/>
    </source>
</evidence>
<dbReference type="GO" id="GO:0000976">
    <property type="term" value="F:transcription cis-regulatory region binding"/>
    <property type="evidence" value="ECO:0007669"/>
    <property type="project" value="TreeGrafter"/>
</dbReference>
<dbReference type="CDD" id="cd06289">
    <property type="entry name" value="PBP1_MalI-like"/>
    <property type="match status" value="1"/>
</dbReference>
<evidence type="ECO:0000256" key="3">
    <source>
        <dbReference type="ARBA" id="ARBA00023125"/>
    </source>
</evidence>
<keyword evidence="1" id="KW-0678">Repressor</keyword>
<dbReference type="Gene3D" id="1.10.260.40">
    <property type="entry name" value="lambda repressor-like DNA-binding domains"/>
    <property type="match status" value="1"/>
</dbReference>
<sequence>MGERVTVIDIARAAGVSKSTVSLVLQGSPLVNEGTRARVNAAIRELGYVYNRGAANLRQSNAKSKIIGVVVNDLTNSFFAELAVGIDMTVQSAGFVQFLANSAENPDRQREVVNSMREHGISGLIISPARGTAAADLKPLAAAGIPVVAVVRNVPGARVSSLLSDNAAGAKAAIDHLVSLGHRRIAFLGGFPDTTVFAERLGGYREALGAAGLDCGDDLVMASAPSRVGGMVAIERCLALANRPTAALCFNDAVAFGVCDGLRKVRLDPGADFAVVGFDDVIEAKTAVPALTTVSIDPQGMGRRAAQLLLKQINAGKVEPEAVISPAHLVVRRSCGSSGALGEGHIGGLPMQGAATVAL</sequence>
<evidence type="ECO:0000313" key="6">
    <source>
        <dbReference type="EMBL" id="SSC65900.1"/>
    </source>
</evidence>
<evidence type="ECO:0000256" key="1">
    <source>
        <dbReference type="ARBA" id="ARBA00022491"/>
    </source>
</evidence>
<dbReference type="PROSITE" id="PS50932">
    <property type="entry name" value="HTH_LACI_2"/>
    <property type="match status" value="1"/>
</dbReference>
<dbReference type="InterPro" id="IPR028082">
    <property type="entry name" value="Peripla_BP_I"/>
</dbReference>
<evidence type="ECO:0000256" key="2">
    <source>
        <dbReference type="ARBA" id="ARBA00023015"/>
    </source>
</evidence>
<dbReference type="InterPro" id="IPR010982">
    <property type="entry name" value="Lambda_DNA-bd_dom_sf"/>
</dbReference>
<dbReference type="Gene3D" id="3.40.50.2300">
    <property type="match status" value="2"/>
</dbReference>
<dbReference type="SMART" id="SM00354">
    <property type="entry name" value="HTH_LACI"/>
    <property type="match status" value="1"/>
</dbReference>
<dbReference type="STRING" id="1336235.GCA_000518785_03294"/>
<dbReference type="Pfam" id="PF13377">
    <property type="entry name" value="Peripla_BP_3"/>
    <property type="match status" value="1"/>
</dbReference>
<accession>A0A376ADZ7</accession>
<dbReference type="OrthoDB" id="7811243at2"/>
<gene>
    <name evidence="6" type="ORF">RHIZ70_1608</name>
</gene>
<evidence type="ECO:0000313" key="7">
    <source>
        <dbReference type="Proteomes" id="UP000254764"/>
    </source>
</evidence>
<dbReference type="PANTHER" id="PTHR30146">
    <property type="entry name" value="LACI-RELATED TRANSCRIPTIONAL REPRESSOR"/>
    <property type="match status" value="1"/>
</dbReference>
<dbReference type="GO" id="GO:0003700">
    <property type="term" value="F:DNA-binding transcription factor activity"/>
    <property type="evidence" value="ECO:0007669"/>
    <property type="project" value="TreeGrafter"/>
</dbReference>
<dbReference type="PANTHER" id="PTHR30146:SF148">
    <property type="entry name" value="HTH-TYPE TRANSCRIPTIONAL REPRESSOR PURR-RELATED"/>
    <property type="match status" value="1"/>
</dbReference>
<dbReference type="CDD" id="cd01392">
    <property type="entry name" value="HTH_LacI"/>
    <property type="match status" value="1"/>
</dbReference>
<dbReference type="SUPFAM" id="SSF53822">
    <property type="entry name" value="Periplasmic binding protein-like I"/>
    <property type="match status" value="1"/>
</dbReference>
<keyword evidence="2" id="KW-0805">Transcription regulation</keyword>
<dbReference type="RefSeq" id="WP_115668918.1">
    <property type="nucleotide sequence ID" value="NZ_UEYP01000001.1"/>
</dbReference>
<dbReference type="EMBL" id="UEYP01000001">
    <property type="protein sequence ID" value="SSC65900.1"/>
    <property type="molecule type" value="Genomic_DNA"/>
</dbReference>
<protein>
    <recommendedName>
        <fullName evidence="5">HTH lacI-type domain-containing protein</fullName>
    </recommendedName>
</protein>
<keyword evidence="3" id="KW-0238">DNA-binding</keyword>
<proteinExistence type="predicted"/>
<keyword evidence="7" id="KW-1185">Reference proteome</keyword>
<dbReference type="InterPro" id="IPR046335">
    <property type="entry name" value="LacI/GalR-like_sensor"/>
</dbReference>
<dbReference type="AlphaFoldDB" id="A0A376ADZ7"/>
<dbReference type="PROSITE" id="PS00356">
    <property type="entry name" value="HTH_LACI_1"/>
    <property type="match status" value="1"/>
</dbReference>
<reference evidence="7" key="1">
    <citation type="submission" date="2018-07" db="EMBL/GenBank/DDBJ databases">
        <authorList>
            <person name="Peiro R."/>
            <person name="Begona"/>
            <person name="Cbmso G."/>
            <person name="Lopez M."/>
            <person name="Gonzalez S."/>
        </authorList>
    </citation>
    <scope>NUCLEOTIDE SEQUENCE [LARGE SCALE GENOMIC DNA]</scope>
</reference>
<dbReference type="InterPro" id="IPR000843">
    <property type="entry name" value="HTH_LacI"/>
</dbReference>
<dbReference type="SUPFAM" id="SSF47413">
    <property type="entry name" value="lambda repressor-like DNA-binding domains"/>
    <property type="match status" value="1"/>
</dbReference>
<feature type="domain" description="HTH lacI-type" evidence="5">
    <location>
        <begin position="5"/>
        <end position="59"/>
    </location>
</feature>
<name>A0A376ADZ7_9HYPH</name>
<evidence type="ECO:0000259" key="5">
    <source>
        <dbReference type="PROSITE" id="PS50932"/>
    </source>
</evidence>
<dbReference type="Proteomes" id="UP000254764">
    <property type="component" value="Unassembled WGS sequence"/>
</dbReference>